<reference evidence="1 2" key="1">
    <citation type="submission" date="2024-01" db="EMBL/GenBank/DDBJ databases">
        <title>The genomes of 5 underutilized Papilionoideae crops provide insights into root nodulation and disease resistanc.</title>
        <authorList>
            <person name="Jiang F."/>
        </authorList>
    </citation>
    <scope>NUCLEOTIDE SEQUENCE [LARGE SCALE GENOMIC DNA]</scope>
    <source>
        <strain evidence="1">LVBAO_FW01</strain>
        <tissue evidence="1">Leaves</tissue>
    </source>
</reference>
<sequence length="242" mass="27663">MKKEVQAPQRSILSHTPFFGRSSRKRRSQFSTATGVVLFLSYSLRLLFHEEILHSGLERTGIPCVSIHEENQQQVTSMVYIKEKILGREELWIFFVGVQVFSWASFLSHEVVDLYPMRNIEISTLDSLLPIQKLVSLEVMGGFVYGVLGCYGSNIDKEDELFCSVLGFISHANAPVSSSNGSKVLSTKARLHWCQKEIVYVTNWYWRDGSVVQWSWISIKLHKNFQLHILALEVLKEVVALP</sequence>
<dbReference type="Proteomes" id="UP001367508">
    <property type="component" value="Unassembled WGS sequence"/>
</dbReference>
<proteinExistence type="predicted"/>
<accession>A0AAN9PXU4</accession>
<name>A0AAN9PXU4_CANGL</name>
<organism evidence="1 2">
    <name type="scientific">Canavalia gladiata</name>
    <name type="common">Sword bean</name>
    <name type="synonym">Dolichos gladiatus</name>
    <dbReference type="NCBI Taxonomy" id="3824"/>
    <lineage>
        <taxon>Eukaryota</taxon>
        <taxon>Viridiplantae</taxon>
        <taxon>Streptophyta</taxon>
        <taxon>Embryophyta</taxon>
        <taxon>Tracheophyta</taxon>
        <taxon>Spermatophyta</taxon>
        <taxon>Magnoliopsida</taxon>
        <taxon>eudicotyledons</taxon>
        <taxon>Gunneridae</taxon>
        <taxon>Pentapetalae</taxon>
        <taxon>rosids</taxon>
        <taxon>fabids</taxon>
        <taxon>Fabales</taxon>
        <taxon>Fabaceae</taxon>
        <taxon>Papilionoideae</taxon>
        <taxon>50 kb inversion clade</taxon>
        <taxon>NPAAA clade</taxon>
        <taxon>indigoferoid/millettioid clade</taxon>
        <taxon>Phaseoleae</taxon>
        <taxon>Canavalia</taxon>
    </lineage>
</organism>
<gene>
    <name evidence="1" type="ORF">VNO77_38990</name>
</gene>
<keyword evidence="2" id="KW-1185">Reference proteome</keyword>
<dbReference type="EMBL" id="JAYMYQ010000009">
    <property type="protein sequence ID" value="KAK7313789.1"/>
    <property type="molecule type" value="Genomic_DNA"/>
</dbReference>
<evidence type="ECO:0000313" key="2">
    <source>
        <dbReference type="Proteomes" id="UP001367508"/>
    </source>
</evidence>
<protein>
    <submittedName>
        <fullName evidence="1">Uncharacterized protein</fullName>
    </submittedName>
</protein>
<dbReference type="AlphaFoldDB" id="A0AAN9PXU4"/>
<comment type="caution">
    <text evidence="1">The sequence shown here is derived from an EMBL/GenBank/DDBJ whole genome shotgun (WGS) entry which is preliminary data.</text>
</comment>
<evidence type="ECO:0000313" key="1">
    <source>
        <dbReference type="EMBL" id="KAK7313789.1"/>
    </source>
</evidence>